<evidence type="ECO:0000256" key="3">
    <source>
        <dbReference type="ARBA" id="ARBA00006341"/>
    </source>
</evidence>
<dbReference type="CDD" id="cd04878">
    <property type="entry name" value="ACT_AHAS"/>
    <property type="match status" value="1"/>
</dbReference>
<dbReference type="NCBIfam" id="TIGR00119">
    <property type="entry name" value="acolac_sm"/>
    <property type="match status" value="1"/>
</dbReference>
<dbReference type="GO" id="GO:0005829">
    <property type="term" value="C:cytosol"/>
    <property type="evidence" value="ECO:0007669"/>
    <property type="project" value="TreeGrafter"/>
</dbReference>
<feature type="domain" description="ACT" evidence="9">
    <location>
        <begin position="4"/>
        <end position="81"/>
    </location>
</feature>
<dbReference type="GO" id="GO:0009097">
    <property type="term" value="P:isoleucine biosynthetic process"/>
    <property type="evidence" value="ECO:0007669"/>
    <property type="project" value="UniProtKB-UniRule"/>
</dbReference>
<keyword evidence="5 8" id="KW-0028">Amino-acid biosynthesis</keyword>
<name>A0A0A2XRE9_9PAST</name>
<dbReference type="FunFam" id="3.30.70.1150:FF:000001">
    <property type="entry name" value="Acetolactate synthase small subunit"/>
    <property type="match status" value="1"/>
</dbReference>
<dbReference type="Gene3D" id="3.30.70.1150">
    <property type="entry name" value="ACT-like. Chain A, domain 2"/>
    <property type="match status" value="1"/>
</dbReference>
<evidence type="ECO:0000256" key="4">
    <source>
        <dbReference type="ARBA" id="ARBA00011744"/>
    </source>
</evidence>
<keyword evidence="8 10" id="KW-0808">Transferase</keyword>
<evidence type="ECO:0000256" key="5">
    <source>
        <dbReference type="ARBA" id="ARBA00022605"/>
    </source>
</evidence>
<evidence type="ECO:0000256" key="8">
    <source>
        <dbReference type="RuleBase" id="RU368092"/>
    </source>
</evidence>
<comment type="function">
    <text evidence="8">Catalyzes the conversion of 2 pyruvate molecules into acetolactate in the first common step of the biosynthetic pathway of the branched-amino acids such as leucine, isoleucine, and valine.</text>
</comment>
<accession>A0A0A2XRE9</accession>
<dbReference type="InterPro" id="IPR002912">
    <property type="entry name" value="ACT_dom"/>
</dbReference>
<evidence type="ECO:0000256" key="1">
    <source>
        <dbReference type="ARBA" id="ARBA00004974"/>
    </source>
</evidence>
<evidence type="ECO:0000259" key="9">
    <source>
        <dbReference type="PROSITE" id="PS51671"/>
    </source>
</evidence>
<protein>
    <recommendedName>
        <fullName evidence="8">Acetolactate synthase small subunit</fullName>
        <shortName evidence="8">AHAS</shortName>
        <shortName evidence="8">ALS</shortName>
        <ecNumber evidence="8">2.2.1.6</ecNumber>
    </recommendedName>
    <alternativeName>
        <fullName evidence="8">Acetohydroxy-acid synthase small subunit</fullName>
    </alternativeName>
</protein>
<dbReference type="UniPathway" id="UPA00049">
    <property type="reaction ID" value="UER00059"/>
</dbReference>
<keyword evidence="6 8" id="KW-0100">Branched-chain amino acid biosynthesis</keyword>
<dbReference type="InterPro" id="IPR054480">
    <property type="entry name" value="AHAS_small-like_ACT"/>
</dbReference>
<comment type="pathway">
    <text evidence="2 8">Amino-acid biosynthesis; L-valine biosynthesis; L-valine from pyruvate: step 1/4.</text>
</comment>
<evidence type="ECO:0000256" key="6">
    <source>
        <dbReference type="ARBA" id="ARBA00023304"/>
    </source>
</evidence>
<evidence type="ECO:0000256" key="7">
    <source>
        <dbReference type="ARBA" id="ARBA00048670"/>
    </source>
</evidence>
<dbReference type="NCBIfam" id="NF008864">
    <property type="entry name" value="PRK11895.1"/>
    <property type="match status" value="1"/>
</dbReference>
<proteinExistence type="inferred from homology"/>
<comment type="caution">
    <text evidence="10">The sequence shown here is derived from an EMBL/GenBank/DDBJ whole genome shotgun (WGS) entry which is preliminary data.</text>
</comment>
<dbReference type="AlphaFoldDB" id="A0A0A2XRE9"/>
<comment type="catalytic activity">
    <reaction evidence="7 8">
        <text>2 pyruvate + H(+) = (2S)-2-acetolactate + CO2</text>
        <dbReference type="Rhea" id="RHEA:25249"/>
        <dbReference type="ChEBI" id="CHEBI:15361"/>
        <dbReference type="ChEBI" id="CHEBI:15378"/>
        <dbReference type="ChEBI" id="CHEBI:16526"/>
        <dbReference type="ChEBI" id="CHEBI:58476"/>
        <dbReference type="EC" id="2.2.1.6"/>
    </reaction>
</comment>
<dbReference type="Pfam" id="PF22629">
    <property type="entry name" value="ACT_AHAS_ss"/>
    <property type="match status" value="1"/>
</dbReference>
<dbReference type="Proteomes" id="UP000030418">
    <property type="component" value="Unassembled WGS sequence"/>
</dbReference>
<dbReference type="PANTHER" id="PTHR30239:SF0">
    <property type="entry name" value="ACETOLACTATE SYNTHASE SMALL SUBUNIT 1, CHLOROPLASTIC"/>
    <property type="match status" value="1"/>
</dbReference>
<dbReference type="GO" id="GO:0003984">
    <property type="term" value="F:acetolactate synthase activity"/>
    <property type="evidence" value="ECO:0007669"/>
    <property type="project" value="UniProtKB-UniRule"/>
</dbReference>
<dbReference type="GO" id="GO:0009099">
    <property type="term" value="P:L-valine biosynthetic process"/>
    <property type="evidence" value="ECO:0007669"/>
    <property type="project" value="UniProtKB-UniRule"/>
</dbReference>
<evidence type="ECO:0000313" key="10">
    <source>
        <dbReference type="EMBL" id="KGQ34783.1"/>
    </source>
</evidence>
<dbReference type="InterPro" id="IPR045865">
    <property type="entry name" value="ACT-like_dom_sf"/>
</dbReference>
<dbReference type="InterPro" id="IPR039557">
    <property type="entry name" value="AHAS_ACT"/>
</dbReference>
<dbReference type="InterPro" id="IPR019455">
    <property type="entry name" value="Acetolactate_synth_ssu_C"/>
</dbReference>
<dbReference type="RefSeq" id="WP_021461667.1">
    <property type="nucleotide sequence ID" value="NZ_JPXY01000001.1"/>
</dbReference>
<reference evidence="10 11" key="1">
    <citation type="submission" date="2014-08" db="EMBL/GenBank/DDBJ databases">
        <title>Chaperone-usher fimbriae in a diverse selection of Gallibacterium genomes.</title>
        <authorList>
            <person name="Kudirkiene E."/>
            <person name="Bager R.J."/>
            <person name="Johnson T.J."/>
            <person name="Bojesen A.M."/>
        </authorList>
    </citation>
    <scope>NUCLEOTIDE SEQUENCE [LARGE SCALE GENOMIC DNA]</scope>
    <source>
        <strain evidence="10 11">CCM5976</strain>
    </source>
</reference>
<dbReference type="InterPro" id="IPR027271">
    <property type="entry name" value="Acetolactate_synth/TF_NikR_C"/>
</dbReference>
<sequence length="165" mass="18681">MRRILSVLLENESGALSRVVGLFSQRAFNIESLTVAPTDDPTLSRMTIEAYGDEQVLEQIEKQLHKLIDVYRVINLSDVEHVEREVLLIKVKAQGQVREEVKRMADIYRGQIVDVTPKTYTVQLNGDSEKLNAFIKALKEETSVIEIVRSGLITLSRGEKNCLLL</sequence>
<dbReference type="GO" id="GO:1990610">
    <property type="term" value="F:acetolactate synthase regulator activity"/>
    <property type="evidence" value="ECO:0007669"/>
    <property type="project" value="UniProtKB-UniRule"/>
</dbReference>
<dbReference type="Pfam" id="PF10369">
    <property type="entry name" value="ALS_ss_C"/>
    <property type="match status" value="1"/>
</dbReference>
<dbReference type="PANTHER" id="PTHR30239">
    <property type="entry name" value="ACETOLACTATE SYNTHASE SMALL SUBUNIT"/>
    <property type="match status" value="1"/>
</dbReference>
<dbReference type="InterPro" id="IPR004789">
    <property type="entry name" value="Acetalactate_synth_ssu"/>
</dbReference>
<organism evidence="10 11">
    <name type="scientific">Gallibacterium genomosp. 2</name>
    <dbReference type="NCBI Taxonomy" id="155517"/>
    <lineage>
        <taxon>Bacteria</taxon>
        <taxon>Pseudomonadati</taxon>
        <taxon>Pseudomonadota</taxon>
        <taxon>Gammaproteobacteria</taxon>
        <taxon>Pasteurellales</taxon>
        <taxon>Pasteurellaceae</taxon>
        <taxon>Gallibacterium</taxon>
    </lineage>
</organism>
<comment type="similarity">
    <text evidence="3 8">Belongs to the acetolactate synthase small subunit family.</text>
</comment>
<dbReference type="FunFam" id="3.30.70.260:FF:000001">
    <property type="entry name" value="Acetolactate synthase, small subunit"/>
    <property type="match status" value="1"/>
</dbReference>
<dbReference type="SUPFAM" id="SSF55021">
    <property type="entry name" value="ACT-like"/>
    <property type="match status" value="2"/>
</dbReference>
<evidence type="ECO:0000313" key="11">
    <source>
        <dbReference type="Proteomes" id="UP000030418"/>
    </source>
</evidence>
<dbReference type="PROSITE" id="PS51671">
    <property type="entry name" value="ACT"/>
    <property type="match status" value="1"/>
</dbReference>
<dbReference type="EC" id="2.2.1.6" evidence="8"/>
<comment type="subunit">
    <text evidence="4 8">Dimer of large and small chains.</text>
</comment>
<gene>
    <name evidence="10" type="primary">ilvH</name>
    <name evidence="10" type="ORF">P375_00020</name>
</gene>
<dbReference type="EMBL" id="JPXY01000001">
    <property type="protein sequence ID" value="KGQ34783.1"/>
    <property type="molecule type" value="Genomic_DNA"/>
</dbReference>
<keyword evidence="11" id="KW-1185">Reference proteome</keyword>
<dbReference type="Gene3D" id="3.30.70.260">
    <property type="match status" value="1"/>
</dbReference>
<evidence type="ECO:0000256" key="2">
    <source>
        <dbReference type="ARBA" id="ARBA00005025"/>
    </source>
</evidence>
<comment type="pathway">
    <text evidence="1 8">Amino-acid biosynthesis; L-isoleucine biosynthesis; L-isoleucine from 2-oxobutanoate: step 1/4.</text>
</comment>
<dbReference type="UniPathway" id="UPA00047">
    <property type="reaction ID" value="UER00055"/>
</dbReference>